<gene>
    <name evidence="2" type="ORF">IF1G_05726</name>
</gene>
<evidence type="ECO:0000259" key="1">
    <source>
        <dbReference type="Pfam" id="PF01636"/>
    </source>
</evidence>
<proteinExistence type="predicted"/>
<sequence>MSPESTLVFEGDYAVRKRGFAHLLRMEVEAIYYIKTHIPTHIPVPTIIGFCLDEQAKTIARVEENYIRMKKVAGQRLDAAWPTMSPASRARTCQQLRTYLEQLHGLEPEPGTSQVRAISGGACYNHRKSEPPSRAPSLTLTSAAEFRRPFLWRPHADVARFQASLPNHLQARRPEAAERLRRRFVAAAGPGTGMGAAAAGDQQQQPPRRRACFAHGDLSWANIFVDEATGDVTGITDWETAGFWPEWWEYYMALLGPRGEQSWWRQVVVSIMSEYPVEVAIMADIESMTAEIAREEAG</sequence>
<dbReference type="Gene3D" id="3.90.1200.10">
    <property type="match status" value="1"/>
</dbReference>
<dbReference type="OrthoDB" id="2906425at2759"/>
<keyword evidence="2" id="KW-0418">Kinase</keyword>
<keyword evidence="3" id="KW-1185">Reference proteome</keyword>
<dbReference type="PANTHER" id="PTHR21310">
    <property type="entry name" value="AMINOGLYCOSIDE PHOSPHOTRANSFERASE-RELATED-RELATED"/>
    <property type="match status" value="1"/>
</dbReference>
<keyword evidence="2" id="KW-0808">Transferase</keyword>
<dbReference type="InterPro" id="IPR011009">
    <property type="entry name" value="Kinase-like_dom_sf"/>
</dbReference>
<dbReference type="InterPro" id="IPR051678">
    <property type="entry name" value="AGP_Transferase"/>
</dbReference>
<dbReference type="EMBL" id="SPUK01000007">
    <property type="protein sequence ID" value="TQV95897.1"/>
    <property type="molecule type" value="Genomic_DNA"/>
</dbReference>
<comment type="caution">
    <text evidence="2">The sequence shown here is derived from an EMBL/GenBank/DDBJ whole genome shotgun (WGS) entry which is preliminary data.</text>
</comment>
<accession>A0A545V2H1</accession>
<dbReference type="STRING" id="43265.A0A545V2H1"/>
<dbReference type="AlphaFoldDB" id="A0A545V2H1"/>
<reference evidence="2 3" key="1">
    <citation type="journal article" date="2019" name="Appl. Microbiol. Biotechnol.">
        <title>Genome sequence of Isaria javanica and comparative genome analysis insights into family S53 peptidase evolution in fungal entomopathogens.</title>
        <authorList>
            <person name="Lin R."/>
            <person name="Zhang X."/>
            <person name="Xin B."/>
            <person name="Zou M."/>
            <person name="Gao Y."/>
            <person name="Qin F."/>
            <person name="Hu Q."/>
            <person name="Xie B."/>
            <person name="Cheng X."/>
        </authorList>
    </citation>
    <scope>NUCLEOTIDE SEQUENCE [LARGE SCALE GENOMIC DNA]</scope>
    <source>
        <strain evidence="2 3">IJ1G</strain>
    </source>
</reference>
<dbReference type="Pfam" id="PF01636">
    <property type="entry name" value="APH"/>
    <property type="match status" value="1"/>
</dbReference>
<name>A0A545V2H1_9HYPO</name>
<dbReference type="Proteomes" id="UP000315783">
    <property type="component" value="Unassembled WGS sequence"/>
</dbReference>
<dbReference type="GO" id="GO:0016301">
    <property type="term" value="F:kinase activity"/>
    <property type="evidence" value="ECO:0007669"/>
    <property type="project" value="UniProtKB-KW"/>
</dbReference>
<protein>
    <submittedName>
        <fullName evidence="2">Protein kinase-like domain</fullName>
    </submittedName>
</protein>
<organism evidence="2 3">
    <name type="scientific">Cordyceps javanica</name>
    <dbReference type="NCBI Taxonomy" id="43265"/>
    <lineage>
        <taxon>Eukaryota</taxon>
        <taxon>Fungi</taxon>
        <taxon>Dikarya</taxon>
        <taxon>Ascomycota</taxon>
        <taxon>Pezizomycotina</taxon>
        <taxon>Sordariomycetes</taxon>
        <taxon>Hypocreomycetidae</taxon>
        <taxon>Hypocreales</taxon>
        <taxon>Cordycipitaceae</taxon>
        <taxon>Cordyceps</taxon>
    </lineage>
</organism>
<evidence type="ECO:0000313" key="2">
    <source>
        <dbReference type="EMBL" id="TQV95897.1"/>
    </source>
</evidence>
<feature type="domain" description="Aminoglycoside phosphotransferase" evidence="1">
    <location>
        <begin position="22"/>
        <end position="261"/>
    </location>
</feature>
<evidence type="ECO:0000313" key="3">
    <source>
        <dbReference type="Proteomes" id="UP000315783"/>
    </source>
</evidence>
<dbReference type="InterPro" id="IPR002575">
    <property type="entry name" value="Aminoglycoside_PTrfase"/>
</dbReference>
<dbReference type="PANTHER" id="PTHR21310:SF54">
    <property type="entry name" value="AMINOGLYCOSIDE PHOSPHOTRANSFERASE DOMAIN-CONTAINING PROTEIN"/>
    <property type="match status" value="1"/>
</dbReference>
<dbReference type="SUPFAM" id="SSF56112">
    <property type="entry name" value="Protein kinase-like (PK-like)"/>
    <property type="match status" value="1"/>
</dbReference>